<feature type="region of interest" description="Disordered" evidence="1">
    <location>
        <begin position="159"/>
        <end position="195"/>
    </location>
</feature>
<organism evidence="2 3">
    <name type="scientific">Necator americanus</name>
    <name type="common">Human hookworm</name>
    <dbReference type="NCBI Taxonomy" id="51031"/>
    <lineage>
        <taxon>Eukaryota</taxon>
        <taxon>Metazoa</taxon>
        <taxon>Ecdysozoa</taxon>
        <taxon>Nematoda</taxon>
        <taxon>Chromadorea</taxon>
        <taxon>Rhabditida</taxon>
        <taxon>Rhabditina</taxon>
        <taxon>Rhabditomorpha</taxon>
        <taxon>Strongyloidea</taxon>
        <taxon>Ancylostomatidae</taxon>
        <taxon>Bunostominae</taxon>
        <taxon>Necator</taxon>
    </lineage>
</organism>
<keyword evidence="3" id="KW-1185">Reference proteome</keyword>
<dbReference type="Proteomes" id="UP001303046">
    <property type="component" value="Unassembled WGS sequence"/>
</dbReference>
<feature type="region of interest" description="Disordered" evidence="1">
    <location>
        <begin position="456"/>
        <end position="496"/>
    </location>
</feature>
<dbReference type="EMBL" id="JAVFWL010000005">
    <property type="protein sequence ID" value="KAK6755638.1"/>
    <property type="molecule type" value="Genomic_DNA"/>
</dbReference>
<feature type="compositionally biased region" description="Basic and acidic residues" evidence="1">
    <location>
        <begin position="464"/>
        <end position="496"/>
    </location>
</feature>
<name>A0ABR1DYZ7_NECAM</name>
<evidence type="ECO:0000313" key="2">
    <source>
        <dbReference type="EMBL" id="KAK6755638.1"/>
    </source>
</evidence>
<feature type="region of interest" description="Disordered" evidence="1">
    <location>
        <begin position="350"/>
        <end position="393"/>
    </location>
</feature>
<feature type="region of interest" description="Disordered" evidence="1">
    <location>
        <begin position="266"/>
        <end position="314"/>
    </location>
</feature>
<feature type="compositionally biased region" description="Polar residues" evidence="1">
    <location>
        <begin position="56"/>
        <end position="68"/>
    </location>
</feature>
<feature type="compositionally biased region" description="Basic and acidic residues" evidence="1">
    <location>
        <begin position="166"/>
        <end position="182"/>
    </location>
</feature>
<evidence type="ECO:0000256" key="1">
    <source>
        <dbReference type="SAM" id="MobiDB-lite"/>
    </source>
</evidence>
<sequence length="496" mass="56395">MNGPNDGPLCSLISYVVPPGLSRVPVVGPAETRPSTVTDVETIRAKSKREIAPVNSPGSLIDRQNSNPPTRPGFQLATPCVEPSVTPPSVPSAEKVVSNGSDNKSLFVKAQPHPPRKSCLTKNIDPKIVPARLNLKKKTVAFGKTVNVSQTIEGTSQLSKLKRQMKKEDTLKKEMSDTENKENNSNGAEEPTGEESLFDILKGVRSTLEGLKVRDEERAEELRSIRRMVDEKSKEIENLKGFLADFFSKDCSRSVDLLPYNSSKKHLEEMKSSPRKVDEELKDRSPQSPSHRRFSPLQRGAGNAVRRNTDPNNVDDISFEEFRRLITTNPALRQFVSDIIAEENDHHGSYISHRRRSDRGDLPWRDGQGREVAREPRQKEDPRTRGPRGAKFTEKVTVERSIRCSPPELAQYSVDTRRYIADQVLEDEDGLSHSMYRPGESVSYYPENLRVRGCVDDPAFSDDDQPRTRRNYRDYATIEERRRQRRDRRPDRFQDY</sequence>
<evidence type="ECO:0000313" key="3">
    <source>
        <dbReference type="Proteomes" id="UP001303046"/>
    </source>
</evidence>
<protein>
    <submittedName>
        <fullName evidence="2">Uncharacterized protein</fullName>
    </submittedName>
</protein>
<feature type="compositionally biased region" description="Basic and acidic residues" evidence="1">
    <location>
        <begin position="266"/>
        <end position="285"/>
    </location>
</feature>
<proteinExistence type="predicted"/>
<accession>A0ABR1DYZ7</accession>
<feature type="region of interest" description="Disordered" evidence="1">
    <location>
        <begin position="48"/>
        <end position="73"/>
    </location>
</feature>
<comment type="caution">
    <text evidence="2">The sequence shown here is derived from an EMBL/GenBank/DDBJ whole genome shotgun (WGS) entry which is preliminary data.</text>
</comment>
<feature type="compositionally biased region" description="Basic and acidic residues" evidence="1">
    <location>
        <begin position="358"/>
        <end position="384"/>
    </location>
</feature>
<gene>
    <name evidence="2" type="primary">Necator_chrV.g18964</name>
    <name evidence="2" type="ORF">RB195_014173</name>
</gene>
<reference evidence="2 3" key="1">
    <citation type="submission" date="2023-08" db="EMBL/GenBank/DDBJ databases">
        <title>A Necator americanus chromosomal reference genome.</title>
        <authorList>
            <person name="Ilik V."/>
            <person name="Petrzelkova K.J."/>
            <person name="Pardy F."/>
            <person name="Fuh T."/>
            <person name="Niatou-Singa F.S."/>
            <person name="Gouil Q."/>
            <person name="Baker L."/>
            <person name="Ritchie M.E."/>
            <person name="Jex A.R."/>
            <person name="Gazzola D."/>
            <person name="Li H."/>
            <person name="Toshio Fujiwara R."/>
            <person name="Zhan B."/>
            <person name="Aroian R.V."/>
            <person name="Pafco B."/>
            <person name="Schwarz E.M."/>
        </authorList>
    </citation>
    <scope>NUCLEOTIDE SEQUENCE [LARGE SCALE GENOMIC DNA]</scope>
    <source>
        <strain evidence="2 3">Aroian</strain>
        <tissue evidence="2">Whole animal</tissue>
    </source>
</reference>